<comment type="catalytic activity">
    <reaction evidence="1 10">
        <text>D-fructose 6-phosphate + L-glutamine = D-glucosamine 6-phosphate + L-glutamate</text>
        <dbReference type="Rhea" id="RHEA:13237"/>
        <dbReference type="ChEBI" id="CHEBI:29985"/>
        <dbReference type="ChEBI" id="CHEBI:58359"/>
        <dbReference type="ChEBI" id="CHEBI:58725"/>
        <dbReference type="ChEBI" id="CHEBI:61527"/>
        <dbReference type="EC" id="2.6.1.16"/>
    </reaction>
</comment>
<evidence type="ECO:0000259" key="12">
    <source>
        <dbReference type="PROSITE" id="PS51464"/>
    </source>
</evidence>
<feature type="domain" description="Glutamine amidotransferase type-2" evidence="11">
    <location>
        <begin position="2"/>
        <end position="219"/>
    </location>
</feature>
<keyword evidence="5 10" id="KW-0963">Cytoplasm</keyword>
<dbReference type="NCBIfam" id="NF001484">
    <property type="entry name" value="PRK00331.1"/>
    <property type="match status" value="1"/>
</dbReference>
<dbReference type="CDD" id="cd00714">
    <property type="entry name" value="GFAT"/>
    <property type="match status" value="1"/>
</dbReference>
<evidence type="ECO:0000313" key="13">
    <source>
        <dbReference type="EMBL" id="SNR61596.1"/>
    </source>
</evidence>
<dbReference type="SUPFAM" id="SSF53697">
    <property type="entry name" value="SIS domain"/>
    <property type="match status" value="1"/>
</dbReference>
<dbReference type="GO" id="GO:0097367">
    <property type="term" value="F:carbohydrate derivative binding"/>
    <property type="evidence" value="ECO:0007669"/>
    <property type="project" value="InterPro"/>
</dbReference>
<dbReference type="EMBL" id="FZOB01000001">
    <property type="protein sequence ID" value="SNR61596.1"/>
    <property type="molecule type" value="Genomic_DNA"/>
</dbReference>
<feature type="active site" description="Nucleophile; for GATase activity" evidence="10">
    <location>
        <position position="2"/>
    </location>
</feature>
<dbReference type="PROSITE" id="PS51278">
    <property type="entry name" value="GATASE_TYPE_2"/>
    <property type="match status" value="1"/>
</dbReference>
<dbReference type="CDD" id="cd05008">
    <property type="entry name" value="SIS_GlmS_GlmD_1"/>
    <property type="match status" value="1"/>
</dbReference>
<dbReference type="EC" id="2.6.1.16" evidence="3 10"/>
<dbReference type="GO" id="GO:0005975">
    <property type="term" value="P:carbohydrate metabolic process"/>
    <property type="evidence" value="ECO:0007669"/>
    <property type="project" value="UniProtKB-UniRule"/>
</dbReference>
<name>A0A238XRC7_9BACT</name>
<feature type="domain" description="SIS" evidence="12">
    <location>
        <begin position="279"/>
        <end position="418"/>
    </location>
</feature>
<dbReference type="NCBIfam" id="TIGR01135">
    <property type="entry name" value="glmS"/>
    <property type="match status" value="1"/>
</dbReference>
<proteinExistence type="inferred from homology"/>
<protein>
    <recommendedName>
        <fullName evidence="4 10">Glutamine--fructose-6-phosphate aminotransferase [isomerizing]</fullName>
        <ecNumber evidence="3 10">2.6.1.16</ecNumber>
    </recommendedName>
    <alternativeName>
        <fullName evidence="10">D-fructose-6-phosphate amidotransferase</fullName>
    </alternativeName>
    <alternativeName>
        <fullName evidence="10">GFAT</fullName>
    </alternativeName>
    <alternativeName>
        <fullName evidence="10">Glucosamine-6-phosphate synthase</fullName>
    </alternativeName>
    <alternativeName>
        <fullName evidence="10">Hexosephosphate aminotransferase</fullName>
    </alternativeName>
    <alternativeName>
        <fullName evidence="10">L-glutamine--D-fructose-6-phosphate amidotransferase</fullName>
    </alternativeName>
</protein>
<dbReference type="Pfam" id="PF13522">
    <property type="entry name" value="GATase_6"/>
    <property type="match status" value="1"/>
</dbReference>
<dbReference type="GO" id="GO:0046349">
    <property type="term" value="P:amino sugar biosynthetic process"/>
    <property type="evidence" value="ECO:0007669"/>
    <property type="project" value="UniProtKB-ARBA"/>
</dbReference>
<dbReference type="Proteomes" id="UP000198405">
    <property type="component" value="Unassembled WGS sequence"/>
</dbReference>
<dbReference type="InterPro" id="IPR046348">
    <property type="entry name" value="SIS_dom_sf"/>
</dbReference>
<evidence type="ECO:0000256" key="1">
    <source>
        <dbReference type="ARBA" id="ARBA00001031"/>
    </source>
</evidence>
<evidence type="ECO:0000256" key="3">
    <source>
        <dbReference type="ARBA" id="ARBA00012916"/>
    </source>
</evidence>
<dbReference type="AlphaFoldDB" id="A0A238XRC7"/>
<dbReference type="GO" id="GO:0004360">
    <property type="term" value="F:glutamine-fructose-6-phosphate transaminase (isomerizing) activity"/>
    <property type="evidence" value="ECO:0007669"/>
    <property type="project" value="UniProtKB-UniRule"/>
</dbReference>
<dbReference type="FunFam" id="3.40.50.10490:FF:000001">
    <property type="entry name" value="Glutamine--fructose-6-phosphate aminotransferase [isomerizing]"/>
    <property type="match status" value="1"/>
</dbReference>
<keyword evidence="9" id="KW-0315">Glutamine amidotransferase</keyword>
<keyword evidence="6 10" id="KW-0032">Aminotransferase</keyword>
<evidence type="ECO:0000256" key="8">
    <source>
        <dbReference type="ARBA" id="ARBA00022737"/>
    </source>
</evidence>
<reference evidence="14" key="1">
    <citation type="submission" date="2017-06" db="EMBL/GenBank/DDBJ databases">
        <authorList>
            <person name="Varghese N."/>
            <person name="Submissions S."/>
        </authorList>
    </citation>
    <scope>NUCLEOTIDE SEQUENCE [LARGE SCALE GENOMIC DNA]</scope>
    <source>
        <strain evidence="14">DSM 15668</strain>
    </source>
</reference>
<comment type="subunit">
    <text evidence="10">Homodimer.</text>
</comment>
<dbReference type="InterPro" id="IPR035490">
    <property type="entry name" value="GlmS/FrlB_SIS"/>
</dbReference>
<dbReference type="GO" id="GO:0005829">
    <property type="term" value="C:cytosol"/>
    <property type="evidence" value="ECO:0007669"/>
    <property type="project" value="TreeGrafter"/>
</dbReference>
<dbReference type="InterPro" id="IPR035466">
    <property type="entry name" value="GlmS/AgaS_SIS"/>
</dbReference>
<evidence type="ECO:0000256" key="6">
    <source>
        <dbReference type="ARBA" id="ARBA00022576"/>
    </source>
</evidence>
<evidence type="ECO:0000313" key="14">
    <source>
        <dbReference type="Proteomes" id="UP000198405"/>
    </source>
</evidence>
<keyword evidence="14" id="KW-1185">Reference proteome</keyword>
<evidence type="ECO:0000256" key="5">
    <source>
        <dbReference type="ARBA" id="ARBA00022490"/>
    </source>
</evidence>
<dbReference type="InterPro" id="IPR001347">
    <property type="entry name" value="SIS_dom"/>
</dbReference>
<dbReference type="InterPro" id="IPR017932">
    <property type="entry name" value="GATase_2_dom"/>
</dbReference>
<dbReference type="Pfam" id="PF01380">
    <property type="entry name" value="SIS"/>
    <property type="match status" value="2"/>
</dbReference>
<dbReference type="InterPro" id="IPR029055">
    <property type="entry name" value="Ntn_hydrolases_N"/>
</dbReference>
<dbReference type="FunFam" id="3.60.20.10:FF:000006">
    <property type="entry name" value="Glutamine--fructose-6-phosphate aminotransferase [isomerizing]"/>
    <property type="match status" value="1"/>
</dbReference>
<dbReference type="RefSeq" id="WP_089322241.1">
    <property type="nucleotide sequence ID" value="NZ_FZOB01000001.1"/>
</dbReference>
<dbReference type="Gene3D" id="3.40.50.10490">
    <property type="entry name" value="Glucose-6-phosphate isomerase like protein, domain 1"/>
    <property type="match status" value="2"/>
</dbReference>
<dbReference type="PANTHER" id="PTHR10937:SF0">
    <property type="entry name" value="GLUTAMINE--FRUCTOSE-6-PHOSPHATE TRANSAMINASE (ISOMERIZING)"/>
    <property type="match status" value="1"/>
</dbReference>
<keyword evidence="8" id="KW-0677">Repeat</keyword>
<dbReference type="Gene3D" id="3.60.20.10">
    <property type="entry name" value="Glutamine Phosphoribosylpyrophosphate, subunit 1, domain 1"/>
    <property type="match status" value="1"/>
</dbReference>
<accession>A0A238XRC7</accession>
<sequence>MCGIVGYIGKDNAKSVVINGLSRLEYRGYDSAGIAFIDSGKLKIFKRSGKLRNLEIEVNRDLSLPSVAIGHTRWATHGEPTDKNAHPHTDCTGKIAVVHNGIIENFVELKNILKEKGHVFKSDTDTEVIAHLIEEEIAQGKDLLKAVFNTSQKLKGSYAIAVIYEGEPEKIVCARKDSPLVIGIGEDENFLASDVPAFLQYTNKVIFLDDDEFAVIERDRVTVYDKSGEILNKNIKTIPWSIAQAEKAGYKHFMLKEIYEQPKGISDTISGKLSLIKGEAELPFDFNKIQIVACGTSYHAGLIGKFFIETLSKIPVSVDYASEFRYRDPLIDSNTVVVAISQSGETADTLAAVRLAKLKGAKVIAICNVIGSTLTREADYTIYTYAGPEISVASTKAFTTQLTALFLTALEIGVIKGTVTKEEEQKYIDELIKIPSKMEDFLETEKKEKRIRQLALEFYMAKDALFLGRFVNYPIALEGALKLKEISYIHAEGYPAGEMKHGPIALIDEKMPVIVIAPKDRVYEKMVSNIEEVKARKGRVIAVTNAGCGEIRRLTDRIIEIPETDELLTPFLTVVPLQLFAYYIADFLGYDVDQPRNLAKSVTVE</sequence>
<comment type="function">
    <text evidence="10">Catalyzes the first step in hexosamine metabolism, converting fructose-6P into glucosamine-6P using glutamine as a nitrogen source.</text>
</comment>
<dbReference type="SUPFAM" id="SSF56235">
    <property type="entry name" value="N-terminal nucleophile aminohydrolases (Ntn hydrolases)"/>
    <property type="match status" value="1"/>
</dbReference>
<evidence type="ECO:0000259" key="11">
    <source>
        <dbReference type="PROSITE" id="PS51278"/>
    </source>
</evidence>
<feature type="initiator methionine" description="Removed" evidence="10">
    <location>
        <position position="1"/>
    </location>
</feature>
<dbReference type="GO" id="GO:0006047">
    <property type="term" value="P:UDP-N-acetylglucosamine metabolic process"/>
    <property type="evidence" value="ECO:0007669"/>
    <property type="project" value="TreeGrafter"/>
</dbReference>
<evidence type="ECO:0000256" key="9">
    <source>
        <dbReference type="ARBA" id="ARBA00022962"/>
    </source>
</evidence>
<feature type="active site" description="For Fru-6P isomerization activity" evidence="10">
    <location>
        <position position="600"/>
    </location>
</feature>
<comment type="subcellular location">
    <subcellularLocation>
        <location evidence="2 10">Cytoplasm</location>
    </subcellularLocation>
</comment>
<dbReference type="GO" id="GO:0006487">
    <property type="term" value="P:protein N-linked glycosylation"/>
    <property type="evidence" value="ECO:0007669"/>
    <property type="project" value="TreeGrafter"/>
</dbReference>
<dbReference type="HAMAP" id="MF_00164">
    <property type="entry name" value="GlmS"/>
    <property type="match status" value="1"/>
</dbReference>
<dbReference type="CDD" id="cd05009">
    <property type="entry name" value="SIS_GlmS_GlmD_2"/>
    <property type="match status" value="1"/>
</dbReference>
<dbReference type="PROSITE" id="PS51464">
    <property type="entry name" value="SIS"/>
    <property type="match status" value="2"/>
</dbReference>
<dbReference type="PANTHER" id="PTHR10937">
    <property type="entry name" value="GLUCOSAMINE--FRUCTOSE-6-PHOSPHATE AMINOTRANSFERASE, ISOMERIZING"/>
    <property type="match status" value="1"/>
</dbReference>
<evidence type="ECO:0000256" key="4">
    <source>
        <dbReference type="ARBA" id="ARBA00016090"/>
    </source>
</evidence>
<keyword evidence="7 10" id="KW-0808">Transferase</keyword>
<dbReference type="GO" id="GO:0006002">
    <property type="term" value="P:fructose 6-phosphate metabolic process"/>
    <property type="evidence" value="ECO:0007669"/>
    <property type="project" value="TreeGrafter"/>
</dbReference>
<gene>
    <name evidence="10" type="primary">glmS</name>
    <name evidence="13" type="ORF">SAMN06265340_101210</name>
</gene>
<dbReference type="InterPro" id="IPR005855">
    <property type="entry name" value="GFAT"/>
</dbReference>
<evidence type="ECO:0000256" key="7">
    <source>
        <dbReference type="ARBA" id="ARBA00022679"/>
    </source>
</evidence>
<dbReference type="OrthoDB" id="106547at2"/>
<evidence type="ECO:0000256" key="10">
    <source>
        <dbReference type="HAMAP-Rule" id="MF_00164"/>
    </source>
</evidence>
<feature type="domain" description="SIS" evidence="12">
    <location>
        <begin position="454"/>
        <end position="595"/>
    </location>
</feature>
<dbReference type="InterPro" id="IPR047084">
    <property type="entry name" value="GFAT_N"/>
</dbReference>
<organism evidence="13 14">
    <name type="scientific">Desulfurobacterium atlanticum</name>
    <dbReference type="NCBI Taxonomy" id="240169"/>
    <lineage>
        <taxon>Bacteria</taxon>
        <taxon>Pseudomonadati</taxon>
        <taxon>Aquificota</taxon>
        <taxon>Aquificia</taxon>
        <taxon>Desulfurobacteriales</taxon>
        <taxon>Desulfurobacteriaceae</taxon>
        <taxon>Desulfurobacterium</taxon>
    </lineage>
</organism>
<evidence type="ECO:0000256" key="2">
    <source>
        <dbReference type="ARBA" id="ARBA00004496"/>
    </source>
</evidence>
<dbReference type="FunFam" id="3.40.50.10490:FF:000002">
    <property type="entry name" value="Glutamine--fructose-6-phosphate aminotransferase [isomerizing]"/>
    <property type="match status" value="1"/>
</dbReference>